<comment type="similarity">
    <text evidence="1">Belongs to the bacterial solute-binding protein ModA family.</text>
</comment>
<dbReference type="PANTHER" id="PTHR30632">
    <property type="entry name" value="MOLYBDATE-BINDING PERIPLASMIC PROTEIN"/>
    <property type="match status" value="1"/>
</dbReference>
<dbReference type="InterPro" id="IPR050682">
    <property type="entry name" value="ModA/WtpA"/>
</dbReference>
<accession>A0ABW8YUH9</accession>
<evidence type="ECO:0000256" key="3">
    <source>
        <dbReference type="ARBA" id="ARBA00022729"/>
    </source>
</evidence>
<organism evidence="4 5">
    <name type="scientific">Flavobacterium rhizosphaerae</name>
    <dbReference type="NCBI Taxonomy" id="3163298"/>
    <lineage>
        <taxon>Bacteria</taxon>
        <taxon>Pseudomonadati</taxon>
        <taxon>Bacteroidota</taxon>
        <taxon>Flavobacteriia</taxon>
        <taxon>Flavobacteriales</taxon>
        <taxon>Flavobacteriaceae</taxon>
        <taxon>Flavobacterium</taxon>
    </lineage>
</organism>
<gene>
    <name evidence="4" type="primary">modA</name>
    <name evidence="4" type="ORF">ABS766_05935</name>
</gene>
<evidence type="ECO:0000313" key="4">
    <source>
        <dbReference type="EMBL" id="MFL9843956.1"/>
    </source>
</evidence>
<dbReference type="NCBIfam" id="TIGR01256">
    <property type="entry name" value="modA"/>
    <property type="match status" value="1"/>
</dbReference>
<dbReference type="RefSeq" id="WP_408084207.1">
    <property type="nucleotide sequence ID" value="NZ_JBELPZ010000004.1"/>
</dbReference>
<dbReference type="Gene3D" id="3.40.190.10">
    <property type="entry name" value="Periplasmic binding protein-like II"/>
    <property type="match status" value="2"/>
</dbReference>
<reference evidence="4 5" key="1">
    <citation type="submission" date="2024-06" db="EMBL/GenBank/DDBJ databases">
        <authorList>
            <person name="Kaempfer P."/>
            <person name="Viver T."/>
        </authorList>
    </citation>
    <scope>NUCLEOTIDE SEQUENCE [LARGE SCALE GENOMIC DNA]</scope>
    <source>
        <strain evidence="4 5">ST-119</strain>
    </source>
</reference>
<evidence type="ECO:0000313" key="5">
    <source>
        <dbReference type="Proteomes" id="UP001629156"/>
    </source>
</evidence>
<dbReference type="InterPro" id="IPR005950">
    <property type="entry name" value="ModA"/>
</dbReference>
<dbReference type="SUPFAM" id="SSF53850">
    <property type="entry name" value="Periplasmic binding protein-like II"/>
    <property type="match status" value="1"/>
</dbReference>
<dbReference type="Proteomes" id="UP001629156">
    <property type="component" value="Unassembled WGS sequence"/>
</dbReference>
<dbReference type="PANTHER" id="PTHR30632:SF14">
    <property type="entry name" value="TUNGSTATE_MOLYBDATE_CHROMATE-BINDING PROTEIN MODA"/>
    <property type="match status" value="1"/>
</dbReference>
<protein>
    <submittedName>
        <fullName evidence="4">Molybdate ABC transporter substrate-binding protein</fullName>
    </submittedName>
</protein>
<keyword evidence="5" id="KW-1185">Reference proteome</keyword>
<proteinExistence type="inferred from homology"/>
<dbReference type="PIRSF" id="PIRSF004846">
    <property type="entry name" value="ModA"/>
    <property type="match status" value="1"/>
</dbReference>
<comment type="caution">
    <text evidence="4">The sequence shown here is derived from an EMBL/GenBank/DDBJ whole genome shotgun (WGS) entry which is preliminary data.</text>
</comment>
<evidence type="ECO:0000256" key="1">
    <source>
        <dbReference type="ARBA" id="ARBA00009175"/>
    </source>
</evidence>
<dbReference type="EMBL" id="JBELPZ010000004">
    <property type="protein sequence ID" value="MFL9843956.1"/>
    <property type="molecule type" value="Genomic_DNA"/>
</dbReference>
<name>A0ABW8YUH9_9FLAO</name>
<keyword evidence="2" id="KW-0479">Metal-binding</keyword>
<dbReference type="Pfam" id="PF13531">
    <property type="entry name" value="SBP_bac_11"/>
    <property type="match status" value="1"/>
</dbReference>
<dbReference type="InterPro" id="IPR044084">
    <property type="entry name" value="AvModA-like_subst-bd"/>
</dbReference>
<evidence type="ECO:0000256" key="2">
    <source>
        <dbReference type="ARBA" id="ARBA00022723"/>
    </source>
</evidence>
<sequence>MFLFALFIPISACTQQKAVPVRIAVAANMQFAIDSLITDFHKETGINCELVIGSSGKLTAQIKAGAPYDIFVSADMRYPQELYKSGLTTVRPKIYAYGTLVMWSLKKTGSLTVGYLNSSEVAHIAVADEKLAPYGAAAMQYLEAVSMKEELKRKFVVAQSISGVNQYITTHNAEVGFTAKSVLLSPEMKGKGSWISIPENYYEPLAQGAVIISHEDATAKQQKNVKEFYQYLFSESAHRILKSYGYEIKKGIK</sequence>
<dbReference type="CDD" id="cd13539">
    <property type="entry name" value="PBP2_AvModA"/>
    <property type="match status" value="1"/>
</dbReference>
<keyword evidence="3" id="KW-0732">Signal</keyword>